<evidence type="ECO:0000313" key="3">
    <source>
        <dbReference type="EMBL" id="KTT15270.1"/>
    </source>
</evidence>
<evidence type="ECO:0000259" key="2">
    <source>
        <dbReference type="Pfam" id="PF13248"/>
    </source>
</evidence>
<proteinExistence type="predicted"/>
<keyword evidence="1" id="KW-0812">Transmembrane</keyword>
<feature type="transmembrane region" description="Helical" evidence="1">
    <location>
        <begin position="63"/>
        <end position="80"/>
    </location>
</feature>
<reference evidence="3 4" key="1">
    <citation type="journal article" date="2016" name="Front. Microbiol.">
        <title>Genomic Resource of Rice Seed Associated Bacteria.</title>
        <authorList>
            <person name="Midha S."/>
            <person name="Bansal K."/>
            <person name="Sharma S."/>
            <person name="Kumar N."/>
            <person name="Patil P.P."/>
            <person name="Chaudhry V."/>
            <person name="Patil P.B."/>
        </authorList>
    </citation>
    <scope>NUCLEOTIDE SEQUENCE [LARGE SCALE GENOMIC DNA]</scope>
    <source>
        <strain evidence="3 4">NS331</strain>
    </source>
</reference>
<keyword evidence="1" id="KW-1133">Transmembrane helix</keyword>
<dbReference type="InterPro" id="IPR059113">
    <property type="entry name" value="Znf_ribbon"/>
</dbReference>
<dbReference type="Proteomes" id="UP000072741">
    <property type="component" value="Unassembled WGS sequence"/>
</dbReference>
<dbReference type="OrthoDB" id="9812349at2"/>
<sequence length="81" mass="8454">MALIDCPDCGHRVSPRAPTCPNCGAPIAAAGRATDQRLVTPGLLGRLATVLGAWLVFPWVVRLLAFLAGIALLAVMFATAR</sequence>
<keyword evidence="4" id="KW-1185">Reference proteome</keyword>
<dbReference type="RefSeq" id="WP_058643953.1">
    <property type="nucleotide sequence ID" value="NZ_LDSL01000150.1"/>
</dbReference>
<evidence type="ECO:0000256" key="1">
    <source>
        <dbReference type="SAM" id="Phobius"/>
    </source>
</evidence>
<name>A0A147GNC1_9BURK</name>
<organism evidence="3 4">
    <name type="scientific">Pseudacidovorax intermedius</name>
    <dbReference type="NCBI Taxonomy" id="433924"/>
    <lineage>
        <taxon>Bacteria</taxon>
        <taxon>Pseudomonadati</taxon>
        <taxon>Pseudomonadota</taxon>
        <taxon>Betaproteobacteria</taxon>
        <taxon>Burkholderiales</taxon>
        <taxon>Comamonadaceae</taxon>
        <taxon>Pseudacidovorax</taxon>
    </lineage>
</organism>
<protein>
    <recommendedName>
        <fullName evidence="2">Putative zinc-ribbon domain-containing protein</fullName>
    </recommendedName>
</protein>
<comment type="caution">
    <text evidence="3">The sequence shown here is derived from an EMBL/GenBank/DDBJ whole genome shotgun (WGS) entry which is preliminary data.</text>
</comment>
<feature type="domain" description="Putative zinc-ribbon" evidence="2">
    <location>
        <begin position="4"/>
        <end position="27"/>
    </location>
</feature>
<dbReference type="EMBL" id="LDSL01000150">
    <property type="protein sequence ID" value="KTT15270.1"/>
    <property type="molecule type" value="Genomic_DNA"/>
</dbReference>
<gene>
    <name evidence="3" type="ORF">NS331_21360</name>
</gene>
<evidence type="ECO:0000313" key="4">
    <source>
        <dbReference type="Proteomes" id="UP000072741"/>
    </source>
</evidence>
<dbReference type="AlphaFoldDB" id="A0A147GNC1"/>
<accession>A0A147GNC1</accession>
<dbReference type="Pfam" id="PF13248">
    <property type="entry name" value="Zn_ribbon_3"/>
    <property type="match status" value="1"/>
</dbReference>
<keyword evidence="1" id="KW-0472">Membrane</keyword>